<proteinExistence type="predicted"/>
<feature type="region of interest" description="Disordered" evidence="1">
    <location>
        <begin position="287"/>
        <end position="315"/>
    </location>
</feature>
<dbReference type="Proteomes" id="UP000815677">
    <property type="component" value="Unassembled WGS sequence"/>
</dbReference>
<organism evidence="2 3">
    <name type="scientific">Mycena chlorophos</name>
    <name type="common">Agaric fungus</name>
    <name type="synonym">Agaricus chlorophos</name>
    <dbReference type="NCBI Taxonomy" id="658473"/>
    <lineage>
        <taxon>Eukaryota</taxon>
        <taxon>Fungi</taxon>
        <taxon>Dikarya</taxon>
        <taxon>Basidiomycota</taxon>
        <taxon>Agaricomycotina</taxon>
        <taxon>Agaricomycetes</taxon>
        <taxon>Agaricomycetidae</taxon>
        <taxon>Agaricales</taxon>
        <taxon>Marasmiineae</taxon>
        <taxon>Mycenaceae</taxon>
        <taxon>Mycena</taxon>
    </lineage>
</organism>
<dbReference type="EMBL" id="DF849895">
    <property type="protein sequence ID" value="GAT59675.1"/>
    <property type="molecule type" value="Genomic_DNA"/>
</dbReference>
<keyword evidence="3" id="KW-1185">Reference proteome</keyword>
<accession>A0ABQ0M8G8</accession>
<sequence>MLLDGLTPEILMSFPSYLDSIEDVLALSSTSRALYNACANPPPKVVSRLIADSGRIFFRPHPHLLIAATARELANWAVQSNERRYRLEAAISGGVDKLRLWRFKFEILNPLDRKLDLAAGPSSGKAWTVCNDPETTLVSFAIYGELFHHDHELGYLPIDTTRPLPLSSVTRYKWFVYCVPDYNSFDKLGVREQTHLYGGDRFQQLSMQTAMHDPMFELDNWGTKLIASAPGPMAPVAALDDQQALVFSHCAKHWGFRSLELLVPGGPERLADDISRLAAHLVDALPPESESDAASSDSDSSDFDWNSSDSSSDWESFRNTDISYRVTDRNAQLRKAIPELVQDRWWYTAFPEFTEDLHFTLWGEWNVRGSETSWSHRGVARLGRKASARAITVVVVRQHNARTSKLH</sequence>
<reference evidence="2" key="1">
    <citation type="submission" date="2014-09" db="EMBL/GenBank/DDBJ databases">
        <title>Genome sequence of the luminous mushroom Mycena chlorophos for searching fungal bioluminescence genes.</title>
        <authorList>
            <person name="Tanaka Y."/>
            <person name="Kasuga D."/>
            <person name="Oba Y."/>
            <person name="Hase S."/>
            <person name="Sato K."/>
            <person name="Oba Y."/>
            <person name="Sakakibara Y."/>
        </authorList>
    </citation>
    <scope>NUCLEOTIDE SEQUENCE</scope>
</reference>
<evidence type="ECO:0000256" key="1">
    <source>
        <dbReference type="SAM" id="MobiDB-lite"/>
    </source>
</evidence>
<evidence type="ECO:0000313" key="2">
    <source>
        <dbReference type="EMBL" id="GAT59675.1"/>
    </source>
</evidence>
<gene>
    <name evidence="2" type="ORF">MCHLO_15934</name>
</gene>
<name>A0ABQ0M8G8_MYCCL</name>
<evidence type="ECO:0000313" key="3">
    <source>
        <dbReference type="Proteomes" id="UP000815677"/>
    </source>
</evidence>
<feature type="compositionally biased region" description="Low complexity" evidence="1">
    <location>
        <begin position="292"/>
        <end position="314"/>
    </location>
</feature>
<evidence type="ECO:0008006" key="4">
    <source>
        <dbReference type="Google" id="ProtNLM"/>
    </source>
</evidence>
<protein>
    <recommendedName>
        <fullName evidence="4">F-box domain-containing protein</fullName>
    </recommendedName>
</protein>